<name>A0A4C1VUY0_EUMVA</name>
<dbReference type="EMBL" id="BGZK01000420">
    <property type="protein sequence ID" value="GBP42543.1"/>
    <property type="molecule type" value="Genomic_DNA"/>
</dbReference>
<gene>
    <name evidence="2" type="ORF">EVAR_81993_1</name>
</gene>
<evidence type="ECO:0000313" key="2">
    <source>
        <dbReference type="EMBL" id="GBP42543.1"/>
    </source>
</evidence>
<accession>A0A4C1VUY0</accession>
<protein>
    <submittedName>
        <fullName evidence="2">Uncharacterized protein</fullName>
    </submittedName>
</protein>
<feature type="compositionally biased region" description="Basic and acidic residues" evidence="1">
    <location>
        <begin position="95"/>
        <end position="117"/>
    </location>
</feature>
<proteinExistence type="predicted"/>
<reference evidence="2 3" key="1">
    <citation type="journal article" date="2019" name="Commun. Biol.">
        <title>The bagworm genome reveals a unique fibroin gene that provides high tensile strength.</title>
        <authorList>
            <person name="Kono N."/>
            <person name="Nakamura H."/>
            <person name="Ohtoshi R."/>
            <person name="Tomita M."/>
            <person name="Numata K."/>
            <person name="Arakawa K."/>
        </authorList>
    </citation>
    <scope>NUCLEOTIDE SEQUENCE [LARGE SCALE GENOMIC DNA]</scope>
</reference>
<sequence length="117" mass="12735">MICTETSTVAHDEGVADQHYDIEQHEQVPPCGTSWTTEWVSCAFERPQVVMQEDGQEEKAVALRESTAGSSGIASGIPAKHLSPRGSIARLRPLGSERSRRLDASEGSKDAQEQQDV</sequence>
<evidence type="ECO:0000313" key="3">
    <source>
        <dbReference type="Proteomes" id="UP000299102"/>
    </source>
</evidence>
<comment type="caution">
    <text evidence="2">The sequence shown here is derived from an EMBL/GenBank/DDBJ whole genome shotgun (WGS) entry which is preliminary data.</text>
</comment>
<feature type="compositionally biased region" description="Low complexity" evidence="1">
    <location>
        <begin position="68"/>
        <end position="77"/>
    </location>
</feature>
<dbReference type="AlphaFoldDB" id="A0A4C1VUY0"/>
<keyword evidence="3" id="KW-1185">Reference proteome</keyword>
<dbReference type="Proteomes" id="UP000299102">
    <property type="component" value="Unassembled WGS sequence"/>
</dbReference>
<organism evidence="2 3">
    <name type="scientific">Eumeta variegata</name>
    <name type="common">Bagworm moth</name>
    <name type="synonym">Eumeta japonica</name>
    <dbReference type="NCBI Taxonomy" id="151549"/>
    <lineage>
        <taxon>Eukaryota</taxon>
        <taxon>Metazoa</taxon>
        <taxon>Ecdysozoa</taxon>
        <taxon>Arthropoda</taxon>
        <taxon>Hexapoda</taxon>
        <taxon>Insecta</taxon>
        <taxon>Pterygota</taxon>
        <taxon>Neoptera</taxon>
        <taxon>Endopterygota</taxon>
        <taxon>Lepidoptera</taxon>
        <taxon>Glossata</taxon>
        <taxon>Ditrysia</taxon>
        <taxon>Tineoidea</taxon>
        <taxon>Psychidae</taxon>
        <taxon>Oiketicinae</taxon>
        <taxon>Eumeta</taxon>
    </lineage>
</organism>
<feature type="region of interest" description="Disordered" evidence="1">
    <location>
        <begin position="53"/>
        <end position="117"/>
    </location>
</feature>
<evidence type="ECO:0000256" key="1">
    <source>
        <dbReference type="SAM" id="MobiDB-lite"/>
    </source>
</evidence>